<organism evidence="2">
    <name type="scientific">Triticum aestivum</name>
    <name type="common">Wheat</name>
    <dbReference type="NCBI Taxonomy" id="4565"/>
    <lineage>
        <taxon>Eukaryota</taxon>
        <taxon>Viridiplantae</taxon>
        <taxon>Streptophyta</taxon>
        <taxon>Embryophyta</taxon>
        <taxon>Tracheophyta</taxon>
        <taxon>Spermatophyta</taxon>
        <taxon>Magnoliopsida</taxon>
        <taxon>Liliopsida</taxon>
        <taxon>Poales</taxon>
        <taxon>Poaceae</taxon>
        <taxon>BOP clade</taxon>
        <taxon>Pooideae</taxon>
        <taxon>Triticodae</taxon>
        <taxon>Triticeae</taxon>
        <taxon>Triticinae</taxon>
        <taxon>Triticum</taxon>
    </lineage>
</organism>
<proteinExistence type="predicted"/>
<reference evidence="2" key="1">
    <citation type="submission" date="2018-08" db="EMBL/GenBank/DDBJ databases">
        <authorList>
            <person name="Rossello M."/>
        </authorList>
    </citation>
    <scope>NUCLEOTIDE SEQUENCE [LARGE SCALE GENOMIC DNA]</scope>
    <source>
        <strain evidence="2">cv. Chinese Spring</strain>
    </source>
</reference>
<dbReference type="AlphaFoldDB" id="A0A3B6DQ47"/>
<evidence type="ECO:0000313" key="2">
    <source>
        <dbReference type="EnsemblPlants" id="TraesCS2D02G529700.1.cds1"/>
    </source>
</evidence>
<name>A0A3B6DQ47_WHEAT</name>
<accession>A0A3B6DQ47</accession>
<dbReference type="Gramene" id="TraesCAD_scaffold_043856_01G000100.1">
    <property type="protein sequence ID" value="TraesCAD_scaffold_043856_01G000100.1"/>
    <property type="gene ID" value="TraesCAD_scaffold_043856_01G000100"/>
</dbReference>
<evidence type="ECO:0000256" key="1">
    <source>
        <dbReference type="SAM" id="Coils"/>
    </source>
</evidence>
<dbReference type="Gramene" id="TraesWEE_scaffold_094397_01G000100.1">
    <property type="protein sequence ID" value="TraesWEE_scaffold_094397_01G000100.1"/>
    <property type="gene ID" value="TraesWEE_scaffold_094397_01G000100"/>
</dbReference>
<dbReference type="Gramene" id="TraesCS2D02G529700.1">
    <property type="protein sequence ID" value="TraesCS2D02G529700.1.cds1"/>
    <property type="gene ID" value="TraesCS2D02G529700"/>
</dbReference>
<evidence type="ECO:0000313" key="3">
    <source>
        <dbReference type="Proteomes" id="UP000019116"/>
    </source>
</evidence>
<dbReference type="Gramene" id="TraesPARA_EIv1.0_0752350.1">
    <property type="protein sequence ID" value="TraesPARA_EIv1.0_0752350.1.CDS1"/>
    <property type="gene ID" value="TraesPARA_EIv1.0_0752350"/>
</dbReference>
<dbReference type="Gramene" id="TraesCLE_scaffold_012978_01G000100.1">
    <property type="protein sequence ID" value="TraesCLE_scaffold_012978_01G000100.1"/>
    <property type="gene ID" value="TraesCLE_scaffold_012978_01G000100"/>
</dbReference>
<keyword evidence="3" id="KW-1185">Reference proteome</keyword>
<reference evidence="2" key="2">
    <citation type="submission" date="2018-10" db="UniProtKB">
        <authorList>
            <consortium name="EnsemblPlants"/>
        </authorList>
    </citation>
    <scope>IDENTIFICATION</scope>
</reference>
<dbReference type="Gramene" id="TraesNOR2D03G01301270.1">
    <property type="protein sequence ID" value="TraesNOR2D03G01301270.1.CDS1"/>
    <property type="gene ID" value="TraesNOR2D03G01301270"/>
</dbReference>
<dbReference type="Proteomes" id="UP000019116">
    <property type="component" value="Chromosome 2D"/>
</dbReference>
<feature type="coiled-coil region" evidence="1">
    <location>
        <begin position="15"/>
        <end position="56"/>
    </location>
</feature>
<dbReference type="EnsemblPlants" id="TraesCS2D02G529700.1">
    <property type="protein sequence ID" value="TraesCS2D02G529700.1.cds1"/>
    <property type="gene ID" value="TraesCS2D02G529700"/>
</dbReference>
<sequence length="122" mass="14086">MPKRGRWSGVGKVEYEAKKVRIALLKEQVARLERVVALEKERAKETNQRFEKAKEESSGTVARYLFMNEEDLSLEECKEYCQELMRINQEIANRLSLESVGSNVPALQLHLSSVESQTKEEK</sequence>
<dbReference type="SMR" id="A0A3B6DQ47"/>
<dbReference type="Gramene" id="TraesROB_scaffold_015578_01G000100.1">
    <property type="protein sequence ID" value="TraesROB_scaffold_015578_01G000100.1"/>
    <property type="gene ID" value="TraesROB_scaffold_015578_01G000100"/>
</dbReference>
<protein>
    <submittedName>
        <fullName evidence="2">Uncharacterized protein</fullName>
    </submittedName>
</protein>
<keyword evidence="1" id="KW-0175">Coiled coil</keyword>
<dbReference type="Gramene" id="TraesCS2D03G1180500.1">
    <property type="protein sequence ID" value="TraesCS2D03G1180500.1.CDS1"/>
    <property type="gene ID" value="TraesCS2D03G1180500"/>
</dbReference>